<reference evidence="3" key="1">
    <citation type="submission" date="2016-06" db="UniProtKB">
        <authorList>
            <consortium name="WormBaseParasite"/>
        </authorList>
    </citation>
    <scope>IDENTIFICATION</scope>
</reference>
<evidence type="ECO:0000313" key="3">
    <source>
        <dbReference type="WBParaSite" id="ECPE_0001145401-mRNA-1"/>
    </source>
</evidence>
<name>A0A183AWT4_9TREM</name>
<organism evidence="3">
    <name type="scientific">Echinostoma caproni</name>
    <dbReference type="NCBI Taxonomy" id="27848"/>
    <lineage>
        <taxon>Eukaryota</taxon>
        <taxon>Metazoa</taxon>
        <taxon>Spiralia</taxon>
        <taxon>Lophotrochozoa</taxon>
        <taxon>Platyhelminthes</taxon>
        <taxon>Trematoda</taxon>
        <taxon>Digenea</taxon>
        <taxon>Plagiorchiida</taxon>
        <taxon>Echinostomata</taxon>
        <taxon>Echinostomatoidea</taxon>
        <taxon>Echinostomatidae</taxon>
        <taxon>Echinostoma</taxon>
    </lineage>
</organism>
<protein>
    <submittedName>
        <fullName evidence="3">ABC transporter domain-containing protein</fullName>
    </submittedName>
</protein>
<dbReference type="Gene3D" id="3.40.50.300">
    <property type="entry name" value="P-loop containing nucleotide triphosphate hydrolases"/>
    <property type="match status" value="1"/>
</dbReference>
<dbReference type="AlphaFoldDB" id="A0A183AWT4"/>
<dbReference type="OrthoDB" id="6500128at2759"/>
<dbReference type="PANTHER" id="PTHR24222">
    <property type="entry name" value="ABC TRANSPORTER B FAMILY"/>
    <property type="match status" value="1"/>
</dbReference>
<evidence type="ECO:0000313" key="1">
    <source>
        <dbReference type="EMBL" id="VDP88475.1"/>
    </source>
</evidence>
<dbReference type="EMBL" id="UZAN01050794">
    <property type="protein sequence ID" value="VDP88475.1"/>
    <property type="molecule type" value="Genomic_DNA"/>
</dbReference>
<accession>A0A183AWT4</accession>
<dbReference type="Proteomes" id="UP000272942">
    <property type="component" value="Unassembled WGS sequence"/>
</dbReference>
<dbReference type="InterPro" id="IPR039421">
    <property type="entry name" value="Type_1_exporter"/>
</dbReference>
<sequence>MKDSLTVSTKSNKIHAFIINIDFDNHFWFILFTIYIEGVNIRDLNVKAYREQLGCVQQEPILFWGTVTENLRMGKLDATQDENWRSSEASQCARIYYKAAGDKPKGN</sequence>
<proteinExistence type="predicted"/>
<evidence type="ECO:0000313" key="2">
    <source>
        <dbReference type="Proteomes" id="UP000272942"/>
    </source>
</evidence>
<dbReference type="SUPFAM" id="SSF52540">
    <property type="entry name" value="P-loop containing nucleoside triphosphate hydrolases"/>
    <property type="match status" value="1"/>
</dbReference>
<reference evidence="1 2" key="2">
    <citation type="submission" date="2018-11" db="EMBL/GenBank/DDBJ databases">
        <authorList>
            <consortium name="Pathogen Informatics"/>
        </authorList>
    </citation>
    <scope>NUCLEOTIDE SEQUENCE [LARGE SCALE GENOMIC DNA]</scope>
    <source>
        <strain evidence="1 2">Egypt</strain>
    </source>
</reference>
<dbReference type="InterPro" id="IPR027417">
    <property type="entry name" value="P-loop_NTPase"/>
</dbReference>
<keyword evidence="2" id="KW-1185">Reference proteome</keyword>
<gene>
    <name evidence="1" type="ORF">ECPE_LOCUS11419</name>
</gene>
<dbReference type="WBParaSite" id="ECPE_0001145401-mRNA-1">
    <property type="protein sequence ID" value="ECPE_0001145401-mRNA-1"/>
    <property type="gene ID" value="ECPE_0001145401"/>
</dbReference>